<proteinExistence type="predicted"/>
<name>A0AC34FQM4_9BILA</name>
<sequence length="133" mass="15254">MSVEQEQVQVQIPLSTVIRNRRKRGAPPSSDCVTVSKRNRVEGEEKSGENSIADEERQLMFIDDGNDASEMFVDDGSEDSEPDLDDPDSNDENHYLNEYPDEGDFDEDRDTEYDFDHFGDADEDYNNCVMEED</sequence>
<organism evidence="1 2">
    <name type="scientific">Panagrolaimus sp. ES5</name>
    <dbReference type="NCBI Taxonomy" id="591445"/>
    <lineage>
        <taxon>Eukaryota</taxon>
        <taxon>Metazoa</taxon>
        <taxon>Ecdysozoa</taxon>
        <taxon>Nematoda</taxon>
        <taxon>Chromadorea</taxon>
        <taxon>Rhabditida</taxon>
        <taxon>Tylenchina</taxon>
        <taxon>Panagrolaimomorpha</taxon>
        <taxon>Panagrolaimoidea</taxon>
        <taxon>Panagrolaimidae</taxon>
        <taxon>Panagrolaimus</taxon>
    </lineage>
</organism>
<protein>
    <submittedName>
        <fullName evidence="2">Transcription factor Iwr1 domain-containing protein</fullName>
    </submittedName>
</protein>
<evidence type="ECO:0000313" key="2">
    <source>
        <dbReference type="WBParaSite" id="ES5_v2.g19662.t1"/>
    </source>
</evidence>
<evidence type="ECO:0000313" key="1">
    <source>
        <dbReference type="Proteomes" id="UP000887579"/>
    </source>
</evidence>
<accession>A0AC34FQM4</accession>
<dbReference type="WBParaSite" id="ES5_v2.g19662.t1">
    <property type="protein sequence ID" value="ES5_v2.g19662.t1"/>
    <property type="gene ID" value="ES5_v2.g19662"/>
</dbReference>
<reference evidence="2" key="1">
    <citation type="submission" date="2022-11" db="UniProtKB">
        <authorList>
            <consortium name="WormBaseParasite"/>
        </authorList>
    </citation>
    <scope>IDENTIFICATION</scope>
</reference>
<dbReference type="Proteomes" id="UP000887579">
    <property type="component" value="Unplaced"/>
</dbReference>